<dbReference type="InterPro" id="IPR027104">
    <property type="entry name" value="Prp3"/>
</dbReference>
<evidence type="ECO:0000256" key="3">
    <source>
        <dbReference type="ARBA" id="ARBA00023187"/>
    </source>
</evidence>
<keyword evidence="4" id="KW-0539">Nucleus</keyword>
<keyword evidence="10" id="KW-1185">Reference proteome</keyword>
<comment type="subcellular location">
    <subcellularLocation>
        <location evidence="1">Nucleus</location>
    </subcellularLocation>
</comment>
<evidence type="ECO:0000313" key="9">
    <source>
        <dbReference type="EMBL" id="PAV59054.1"/>
    </source>
</evidence>
<protein>
    <submittedName>
        <fullName evidence="9">Uncharacterized protein</fullName>
    </submittedName>
</protein>
<name>A0A2A2JBR4_9BILA</name>
<evidence type="ECO:0000259" key="8">
    <source>
        <dbReference type="Pfam" id="PF08572"/>
    </source>
</evidence>
<reference evidence="9 10" key="1">
    <citation type="journal article" date="2017" name="Curr. Biol.">
        <title>Genome architecture and evolution of a unichromosomal asexual nematode.</title>
        <authorList>
            <person name="Fradin H."/>
            <person name="Zegar C."/>
            <person name="Gutwein M."/>
            <person name="Lucas J."/>
            <person name="Kovtun M."/>
            <person name="Corcoran D."/>
            <person name="Baugh L.R."/>
            <person name="Kiontke K."/>
            <person name="Gunsalus K."/>
            <person name="Fitch D.H."/>
            <person name="Piano F."/>
        </authorList>
    </citation>
    <scope>NUCLEOTIDE SEQUENCE [LARGE SCALE GENOMIC DNA]</scope>
    <source>
        <strain evidence="9">PF1309</strain>
    </source>
</reference>
<dbReference type="PANTHER" id="PTHR14212:SF0">
    <property type="entry name" value="U4_U6 SMALL NUCLEAR RIBONUCLEOPROTEIN PRP3"/>
    <property type="match status" value="1"/>
</dbReference>
<feature type="region of interest" description="Disordered" evidence="6">
    <location>
        <begin position="483"/>
        <end position="504"/>
    </location>
</feature>
<comment type="caution">
    <text evidence="9">The sequence shown here is derived from an EMBL/GenBank/DDBJ whole genome shotgun (WGS) entry which is preliminary data.</text>
</comment>
<feature type="compositionally biased region" description="Polar residues" evidence="6">
    <location>
        <begin position="150"/>
        <end position="161"/>
    </location>
</feature>
<dbReference type="InterPro" id="IPR010541">
    <property type="entry name" value="Prp3_C"/>
</dbReference>
<gene>
    <name evidence="9" type="ORF">WR25_10760</name>
</gene>
<evidence type="ECO:0000259" key="7">
    <source>
        <dbReference type="Pfam" id="PF06544"/>
    </source>
</evidence>
<evidence type="ECO:0000256" key="1">
    <source>
        <dbReference type="ARBA" id="ARBA00004123"/>
    </source>
</evidence>
<dbReference type="Proteomes" id="UP000218231">
    <property type="component" value="Unassembled WGS sequence"/>
</dbReference>
<evidence type="ECO:0000256" key="4">
    <source>
        <dbReference type="ARBA" id="ARBA00023242"/>
    </source>
</evidence>
<dbReference type="STRING" id="2018661.A0A2A2JBR4"/>
<feature type="compositionally biased region" description="Basic and acidic residues" evidence="6">
    <location>
        <begin position="483"/>
        <end position="499"/>
    </location>
</feature>
<keyword evidence="5" id="KW-0175">Coiled coil</keyword>
<dbReference type="Pfam" id="PF06544">
    <property type="entry name" value="Prp3_C"/>
    <property type="match status" value="1"/>
</dbReference>
<feature type="region of interest" description="Disordered" evidence="6">
    <location>
        <begin position="69"/>
        <end position="166"/>
    </location>
</feature>
<dbReference type="EMBL" id="LIAE01010543">
    <property type="protein sequence ID" value="PAV59054.1"/>
    <property type="molecule type" value="Genomic_DNA"/>
</dbReference>
<dbReference type="CDD" id="cd24162">
    <property type="entry name" value="Prp3_C"/>
    <property type="match status" value="1"/>
</dbReference>
<dbReference type="GO" id="GO:0046540">
    <property type="term" value="C:U4/U6 x U5 tri-snRNP complex"/>
    <property type="evidence" value="ECO:0007669"/>
    <property type="project" value="InterPro"/>
</dbReference>
<dbReference type="AlphaFoldDB" id="A0A2A2JBR4"/>
<dbReference type="GO" id="GO:0000398">
    <property type="term" value="P:mRNA splicing, via spliceosome"/>
    <property type="evidence" value="ECO:0007669"/>
    <property type="project" value="InterPro"/>
</dbReference>
<dbReference type="OrthoDB" id="10264544at2759"/>
<feature type="domain" description="Small nuclear ribonucleoprotein Prp3 C-terminal" evidence="7">
    <location>
        <begin position="518"/>
        <end position="641"/>
    </location>
</feature>
<keyword evidence="3" id="KW-0508">mRNA splicing</keyword>
<feature type="coiled-coil region" evidence="5">
    <location>
        <begin position="306"/>
        <end position="333"/>
    </location>
</feature>
<sequence length="653" mass="75154">MGKASVEEIANRYLNKKEEKKEVVEIVDRCIQKGYDYEKMKDRVLNAIADAHKAHKIISAVCEEFPQLRKRTRFEESKEDKKDVKRERFSENTREKENGDRDNRDKDRGDRSRDSRRESRRDETDGKEREREARRKLTQKMHDRQKTEEVAQTQSHSTGTPVTEEHLRAKELMYKAQQEIEERKKALGLAAVSVAPGQMPATVNVKKIALQPKEAQMFMNFSMEKKSRVEELKAKLSKVPTSIQNLVNKQPVMTPLPAEVAKPLAKQVVKEEAKSEEMLVEFLDPRIDARSSERKKRAFNFHQPGQHIQEANKQRAQAKLNKLQQEVSAAAASTGISSAVKLAMVTPKSKKADEIPDIEWWDAVVLDRPNYDEIPDGKDEDRYAETVSDLGEHPISLPPPTEPLAPTFLKVYLTTKERKKIRRQNRKEMQKEQTEKIRLGLMKPPEPKVKISNLMRVLGSDAIQDPTKMEAHVKKQMAERVKKHEQANAERKLTTEQKAAKKTKKISEDTSIAVHVTVYRIKSLMNPAHKFKVEKNAKQLQMTGVIMLHRALNVVVVEGGPKQQKFYKNLLLNRIKWSDEIIGQKKAAKGDEPGERNSCQLIWEGMAKRRAFRDFQIVTATLDKQAREYFEKHAVAQYWDLSYSTTVLLEGQA</sequence>
<keyword evidence="2" id="KW-0507">mRNA processing</keyword>
<dbReference type="PANTHER" id="PTHR14212">
    <property type="entry name" value="U4/U6-ASSOCIATED RNA SPLICING FACTOR-RELATED"/>
    <property type="match status" value="1"/>
</dbReference>
<evidence type="ECO:0000313" key="10">
    <source>
        <dbReference type="Proteomes" id="UP000218231"/>
    </source>
</evidence>
<organism evidence="9 10">
    <name type="scientific">Diploscapter pachys</name>
    <dbReference type="NCBI Taxonomy" id="2018661"/>
    <lineage>
        <taxon>Eukaryota</taxon>
        <taxon>Metazoa</taxon>
        <taxon>Ecdysozoa</taxon>
        <taxon>Nematoda</taxon>
        <taxon>Chromadorea</taxon>
        <taxon>Rhabditida</taxon>
        <taxon>Rhabditina</taxon>
        <taxon>Rhabditomorpha</taxon>
        <taxon>Rhabditoidea</taxon>
        <taxon>Rhabditidae</taxon>
        <taxon>Diploscapter</taxon>
    </lineage>
</organism>
<dbReference type="Pfam" id="PF08572">
    <property type="entry name" value="PRP3"/>
    <property type="match status" value="1"/>
</dbReference>
<evidence type="ECO:0000256" key="6">
    <source>
        <dbReference type="SAM" id="MobiDB-lite"/>
    </source>
</evidence>
<dbReference type="InterPro" id="IPR013881">
    <property type="entry name" value="Pre-mRNA_splic_Prp3_dom"/>
</dbReference>
<proteinExistence type="predicted"/>
<evidence type="ECO:0000256" key="2">
    <source>
        <dbReference type="ARBA" id="ARBA00022664"/>
    </source>
</evidence>
<evidence type="ECO:0000256" key="5">
    <source>
        <dbReference type="SAM" id="Coils"/>
    </source>
</evidence>
<feature type="domain" description="Pre-mRNA-splicing factor 3" evidence="8">
    <location>
        <begin position="281"/>
        <end position="494"/>
    </location>
</feature>
<feature type="compositionally biased region" description="Basic and acidic residues" evidence="6">
    <location>
        <begin position="73"/>
        <end position="149"/>
    </location>
</feature>
<accession>A0A2A2JBR4</accession>